<comment type="pathway">
    <text evidence="6">Amino-acid biosynthesis; L-histidine biosynthesis; L-histidine from 5-phospho-alpha-D-ribose 1-diphosphate: step 2/9.</text>
</comment>
<feature type="domain" description="Phosphoribosyl-AMP cyclohydrolase" evidence="23">
    <location>
        <begin position="243"/>
        <end position="319"/>
    </location>
</feature>
<dbReference type="GO" id="GO:0046872">
    <property type="term" value="F:metal ion binding"/>
    <property type="evidence" value="ECO:0007669"/>
    <property type="project" value="UniProtKB-KW"/>
</dbReference>
<sequence>MSQQQLSVPLLPVLEGGVLPSPTELAIFARSVPLVIPFAALKSAFSQLKPKGGNGSTRQQAYIVSLDETSTESAASDILNDGAEVVFTPNGDLLEHGLPAERVVLSISPDTALPLSDFLEKHSDLAGLHVTLPAGLQASSAQAGELLASYSKLLDTKKTGKALFVSLSAGQTASVEDVKLLASTYSASLLVASTLLSFSENVDQTPSDKLDFATAFFSPLGSDRTDGLFPTIVTSTLGQSLGLVYSSQASLRASLLSGCGTYQSRNRGLWQKGLTSGATQHVRQIRFDCDFDAIEFRVTQNAGKNGESFCHLPVRDSCFGPLTGLERLQHTIQQRKRNAPAGSYTARLFSDEQLLGAKIREEAQELIDAKDVDKEHVAFEMADLMYFAFVRCAKAGVTLEDVEEALEGKAKKVQRRKGDAKPAFVNGGSAATVATAAQAAPASTEQGSTPAPSDDIKMASYRLSDLSPQQKIDLLKRPSIKSGAIMDIARPILSAVRERGDAALLEYTAKFDRCSCLKSPVRFPPFVDDEVMRKIKPEVKNAIDVAYRNIHAFHKAQKATTGNKKAEEAGCQAAGITGAFEDAEDAVLEMETQPGVVCRRFARPIQRVGLYVPGGTAVLPSTALMLGVPAKVAKCPTIVLATPPRQDGSIAPEVLYVASLVGATCILAAGGAQAVAAMAYGTETVPKVDKIVGPGNQFVTAAKMIVQNETDTLVSIDMPAGPSEVLVIADASADPAFVASDLLSQAEHGPDSQVVLVAIALNESQLKAIERELDTQAKRLPRVGTVRKAIEKSVTIVVNDRKQAIDWSNAYAPEHLILQVEDAEEMVKSVENAGSVFVGMWSPESCGDYASGTNHTLPTYGFARQYSGVSTSTFEKHITSQSLTSEGLQGLGPHVVHLAECEGLEAHAQAVRVRLQALQKRATA</sequence>
<evidence type="ECO:0000256" key="7">
    <source>
        <dbReference type="ARBA" id="ARBA00008260"/>
    </source>
</evidence>
<evidence type="ECO:0000256" key="11">
    <source>
        <dbReference type="ARBA" id="ARBA00017884"/>
    </source>
</evidence>
<dbReference type="HOGENOM" id="CLU_006732_0_2_1"/>
<keyword evidence="17" id="KW-0067">ATP-binding</keyword>
<evidence type="ECO:0000256" key="4">
    <source>
        <dbReference type="ARBA" id="ARBA00004940"/>
    </source>
</evidence>
<comment type="catalytic activity">
    <reaction evidence="22">
        <text>L-histidinol + 2 NAD(+) + H2O = L-histidine + 2 NADH + 3 H(+)</text>
        <dbReference type="Rhea" id="RHEA:20641"/>
        <dbReference type="ChEBI" id="CHEBI:15377"/>
        <dbReference type="ChEBI" id="CHEBI:15378"/>
        <dbReference type="ChEBI" id="CHEBI:57540"/>
        <dbReference type="ChEBI" id="CHEBI:57595"/>
        <dbReference type="ChEBI" id="CHEBI:57699"/>
        <dbReference type="ChEBI" id="CHEBI:57945"/>
        <dbReference type="EC" id="1.1.1.23"/>
    </reaction>
</comment>
<dbReference type="FunFam" id="3.40.50.1980:FF:000050">
    <property type="entry name" value="Histidine biosynthesis trifunctional protein"/>
    <property type="match status" value="1"/>
</dbReference>
<dbReference type="Gene3D" id="1.10.287.1080">
    <property type="entry name" value="MazG-like"/>
    <property type="match status" value="1"/>
</dbReference>
<evidence type="ECO:0000256" key="15">
    <source>
        <dbReference type="ARBA" id="ARBA00022801"/>
    </source>
</evidence>
<evidence type="ECO:0000256" key="16">
    <source>
        <dbReference type="ARBA" id="ARBA00022833"/>
    </source>
</evidence>
<dbReference type="UniPathway" id="UPA00031">
    <property type="reaction ID" value="UER00007"/>
</dbReference>
<dbReference type="Gene3D" id="1.20.5.1300">
    <property type="match status" value="1"/>
</dbReference>
<comment type="caution">
    <text evidence="24">The sequence shown here is derived from an EMBL/GenBank/DDBJ whole genome shotgun (WGS) entry which is preliminary data.</text>
</comment>
<evidence type="ECO:0000256" key="19">
    <source>
        <dbReference type="ARBA" id="ARBA00023027"/>
    </source>
</evidence>
<reference evidence="24 25" key="1">
    <citation type="submission" date="2014-05" db="EMBL/GenBank/DDBJ databases">
        <title>Draft genome sequence of a rare smut relative, Tilletiaria anomala UBC 951.</title>
        <authorList>
            <consortium name="DOE Joint Genome Institute"/>
            <person name="Toome M."/>
            <person name="Kuo A."/>
            <person name="Henrissat B."/>
            <person name="Lipzen A."/>
            <person name="Tritt A."/>
            <person name="Yoshinaga Y."/>
            <person name="Zane M."/>
            <person name="Barry K."/>
            <person name="Grigoriev I.V."/>
            <person name="Spatafora J.W."/>
            <person name="Aimea M.C."/>
        </authorList>
    </citation>
    <scope>NUCLEOTIDE SEQUENCE [LARGE SCALE GENOMIC DNA]</scope>
    <source>
        <strain evidence="24 25">UBC 951</strain>
    </source>
</reference>
<comment type="catalytic activity">
    <reaction evidence="2">
        <text>1-(5-phospho-beta-D-ribosyl)-ATP + H2O = 1-(5-phospho-beta-D-ribosyl)-5'-AMP + diphosphate + H(+)</text>
        <dbReference type="Rhea" id="RHEA:22828"/>
        <dbReference type="ChEBI" id="CHEBI:15377"/>
        <dbReference type="ChEBI" id="CHEBI:15378"/>
        <dbReference type="ChEBI" id="CHEBI:33019"/>
        <dbReference type="ChEBI" id="CHEBI:59457"/>
        <dbReference type="ChEBI" id="CHEBI:73183"/>
        <dbReference type="EC" id="3.6.1.31"/>
    </reaction>
</comment>
<dbReference type="AlphaFoldDB" id="A0A066VUJ8"/>
<dbReference type="SUPFAM" id="SSF53720">
    <property type="entry name" value="ALDH-like"/>
    <property type="match status" value="1"/>
</dbReference>
<keyword evidence="21" id="KW-0511">Multifunctional enzyme</keyword>
<evidence type="ECO:0000256" key="14">
    <source>
        <dbReference type="ARBA" id="ARBA00022741"/>
    </source>
</evidence>
<dbReference type="Pfam" id="PF01503">
    <property type="entry name" value="PRA-PH"/>
    <property type="match status" value="1"/>
</dbReference>
<dbReference type="PANTHER" id="PTHR21256">
    <property type="entry name" value="HISTIDINOL DEHYDROGENASE HDH"/>
    <property type="match status" value="1"/>
</dbReference>
<dbReference type="InParanoid" id="A0A066VUJ8"/>
<dbReference type="FunCoup" id="A0A066VUJ8">
    <property type="interactions" value="329"/>
</dbReference>
<dbReference type="EC" id="3.5.4.19" evidence="9"/>
<dbReference type="OMA" id="SVFIGAW"/>
<dbReference type="Gene3D" id="3.10.20.810">
    <property type="entry name" value="Phosphoribosyl-AMP cyclohydrolase"/>
    <property type="match status" value="1"/>
</dbReference>
<dbReference type="InterPro" id="IPR001692">
    <property type="entry name" value="Histidinol_DH_CS"/>
</dbReference>
<evidence type="ECO:0000256" key="3">
    <source>
        <dbReference type="ARBA" id="ARBA00001947"/>
    </source>
</evidence>
<dbReference type="InterPro" id="IPR008179">
    <property type="entry name" value="HisE"/>
</dbReference>
<evidence type="ECO:0000256" key="5">
    <source>
        <dbReference type="ARBA" id="ARBA00005169"/>
    </source>
</evidence>
<evidence type="ECO:0000256" key="12">
    <source>
        <dbReference type="ARBA" id="ARBA00022605"/>
    </source>
</evidence>
<dbReference type="InterPro" id="IPR016161">
    <property type="entry name" value="Ald_DH/histidinol_DH"/>
</dbReference>
<keyword evidence="16" id="KW-0862">Zinc</keyword>
<dbReference type="PRINTS" id="PR00083">
    <property type="entry name" value="HOLDHDRGNASE"/>
</dbReference>
<dbReference type="CDD" id="cd11546">
    <property type="entry name" value="NTP-PPase_His4"/>
    <property type="match status" value="1"/>
</dbReference>
<evidence type="ECO:0000256" key="22">
    <source>
        <dbReference type="ARBA" id="ARBA00049489"/>
    </source>
</evidence>
<dbReference type="InterPro" id="IPR021130">
    <property type="entry name" value="PRib-ATP_PPHydrolase-like"/>
</dbReference>
<dbReference type="STRING" id="1037660.A0A066VUJ8"/>
<dbReference type="HAMAP" id="MF_01024">
    <property type="entry name" value="HisD"/>
    <property type="match status" value="1"/>
</dbReference>
<dbReference type="RefSeq" id="XP_013242564.1">
    <property type="nucleotide sequence ID" value="XM_013387110.1"/>
</dbReference>
<evidence type="ECO:0000256" key="10">
    <source>
        <dbReference type="ARBA" id="ARBA00012965"/>
    </source>
</evidence>
<comment type="similarity">
    <text evidence="7">In the C-terminal section; belongs to the histidinol dehydrogenase family.</text>
</comment>
<evidence type="ECO:0000256" key="1">
    <source>
        <dbReference type="ARBA" id="ARBA00000024"/>
    </source>
</evidence>
<comment type="pathway">
    <text evidence="4">Amino-acid biosynthesis; L-histidine biosynthesis; L-histidine from 5-phospho-alpha-D-ribose 1-diphosphate: step 9/9.</text>
</comment>
<dbReference type="FunFam" id="1.10.287.1080:FF:000002">
    <property type="entry name" value="Histidine biosynthesis bifunctional protein HisIE"/>
    <property type="match status" value="1"/>
</dbReference>
<protein>
    <recommendedName>
        <fullName evidence="11">Histidine biosynthesis trifunctional protein</fullName>
        <ecNumber evidence="10">1.1.1.23</ecNumber>
        <ecNumber evidence="9">3.5.4.19</ecNumber>
        <ecNumber evidence="8">3.6.1.31</ecNumber>
    </recommendedName>
</protein>
<dbReference type="GO" id="GO:0051287">
    <property type="term" value="F:NAD binding"/>
    <property type="evidence" value="ECO:0007669"/>
    <property type="project" value="InterPro"/>
</dbReference>
<keyword evidence="12" id="KW-0028">Amino-acid biosynthesis</keyword>
<evidence type="ECO:0000313" key="24">
    <source>
        <dbReference type="EMBL" id="KDN43943.1"/>
    </source>
</evidence>
<dbReference type="SUPFAM" id="SSF141734">
    <property type="entry name" value="HisI-like"/>
    <property type="match status" value="1"/>
</dbReference>
<dbReference type="FunFam" id="1.20.5.1300:FF:000002">
    <property type="entry name" value="Histidinol dehydrogenase, chloroplastic"/>
    <property type="match status" value="1"/>
</dbReference>
<evidence type="ECO:0000256" key="20">
    <source>
        <dbReference type="ARBA" id="ARBA00023102"/>
    </source>
</evidence>
<evidence type="ECO:0000256" key="21">
    <source>
        <dbReference type="ARBA" id="ARBA00023268"/>
    </source>
</evidence>
<name>A0A066VUJ8_TILAU</name>
<evidence type="ECO:0000256" key="2">
    <source>
        <dbReference type="ARBA" id="ARBA00001460"/>
    </source>
</evidence>
<dbReference type="FunFam" id="3.40.50.1980:FF:000001">
    <property type="entry name" value="Histidinol dehydrogenase"/>
    <property type="match status" value="1"/>
</dbReference>
<dbReference type="NCBIfam" id="TIGR03188">
    <property type="entry name" value="histidine_hisI"/>
    <property type="match status" value="1"/>
</dbReference>
<keyword evidence="15" id="KW-0378">Hydrolase</keyword>
<dbReference type="PIRSF" id="PIRSF001257">
    <property type="entry name" value="His_trifunctional"/>
    <property type="match status" value="1"/>
</dbReference>
<evidence type="ECO:0000256" key="9">
    <source>
        <dbReference type="ARBA" id="ARBA00012721"/>
    </source>
</evidence>
<keyword evidence="19" id="KW-0520">NAD</keyword>
<proteinExistence type="inferred from homology"/>
<keyword evidence="18" id="KW-0560">Oxidoreductase</keyword>
<evidence type="ECO:0000256" key="8">
    <source>
        <dbReference type="ARBA" id="ARBA00012414"/>
    </source>
</evidence>
<dbReference type="InterPro" id="IPR038019">
    <property type="entry name" value="PRib_AMP_CycHydrolase_sf"/>
</dbReference>
<dbReference type="EC" id="1.1.1.23" evidence="10"/>
<dbReference type="SUPFAM" id="SSF101386">
    <property type="entry name" value="all-alpha NTP pyrophosphatases"/>
    <property type="match status" value="1"/>
</dbReference>
<dbReference type="GeneID" id="25263284"/>
<dbReference type="CDD" id="cd06572">
    <property type="entry name" value="Histidinol_dh"/>
    <property type="match status" value="1"/>
</dbReference>
<dbReference type="GO" id="GO:0004635">
    <property type="term" value="F:phosphoribosyl-AMP cyclohydrolase activity"/>
    <property type="evidence" value="ECO:0007669"/>
    <property type="project" value="UniProtKB-EC"/>
</dbReference>
<comment type="catalytic activity">
    <reaction evidence="1">
        <text>1-(5-phospho-beta-D-ribosyl)-5'-AMP + H2O = 1-(5-phospho-beta-D-ribosyl)-5-[(5-phospho-beta-D-ribosylamino)methylideneamino]imidazole-4-carboxamide</text>
        <dbReference type="Rhea" id="RHEA:20049"/>
        <dbReference type="ChEBI" id="CHEBI:15377"/>
        <dbReference type="ChEBI" id="CHEBI:58435"/>
        <dbReference type="ChEBI" id="CHEBI:59457"/>
        <dbReference type="EC" id="3.5.4.19"/>
    </reaction>
</comment>
<dbReference type="EC" id="3.6.1.31" evidence="8"/>
<dbReference type="GO" id="GO:0005524">
    <property type="term" value="F:ATP binding"/>
    <property type="evidence" value="ECO:0007669"/>
    <property type="project" value="UniProtKB-KW"/>
</dbReference>
<evidence type="ECO:0000256" key="17">
    <source>
        <dbReference type="ARBA" id="ARBA00022840"/>
    </source>
</evidence>
<dbReference type="InterPro" id="IPR012131">
    <property type="entry name" value="Hstdl_DH"/>
</dbReference>
<dbReference type="Gene3D" id="3.40.50.1980">
    <property type="entry name" value="Nitrogenase molybdenum iron protein domain"/>
    <property type="match status" value="2"/>
</dbReference>
<keyword evidence="13" id="KW-0479">Metal-binding</keyword>
<dbReference type="Pfam" id="PF00815">
    <property type="entry name" value="Histidinol_dh"/>
    <property type="match status" value="1"/>
</dbReference>
<gene>
    <name evidence="24" type="ORF">K437DRAFT_248094</name>
</gene>
<dbReference type="InterPro" id="IPR016298">
    <property type="entry name" value="Histidine_synth_trifunct"/>
</dbReference>
<dbReference type="GO" id="GO:0000105">
    <property type="term" value="P:L-histidine biosynthetic process"/>
    <property type="evidence" value="ECO:0007669"/>
    <property type="project" value="UniProtKB-UniPathway"/>
</dbReference>
<dbReference type="PROSITE" id="PS00611">
    <property type="entry name" value="HISOL_DEHYDROGENASE"/>
    <property type="match status" value="1"/>
</dbReference>
<dbReference type="GO" id="GO:0005829">
    <property type="term" value="C:cytosol"/>
    <property type="evidence" value="ECO:0007669"/>
    <property type="project" value="TreeGrafter"/>
</dbReference>
<accession>A0A066VUJ8</accession>
<keyword evidence="14" id="KW-0547">Nucleotide-binding</keyword>
<evidence type="ECO:0000259" key="23">
    <source>
        <dbReference type="Pfam" id="PF01502"/>
    </source>
</evidence>
<keyword evidence="20" id="KW-0368">Histidine biosynthesis</keyword>
<comment type="cofactor">
    <cofactor evidence="3">
        <name>Zn(2+)</name>
        <dbReference type="ChEBI" id="CHEBI:29105"/>
    </cofactor>
</comment>
<dbReference type="PANTHER" id="PTHR21256:SF2">
    <property type="entry name" value="HISTIDINE BIOSYNTHESIS TRIFUNCTIONAL PROTEIN"/>
    <property type="match status" value="1"/>
</dbReference>
<organism evidence="24 25">
    <name type="scientific">Tilletiaria anomala (strain ATCC 24038 / CBS 436.72 / UBC 951)</name>
    <dbReference type="NCBI Taxonomy" id="1037660"/>
    <lineage>
        <taxon>Eukaryota</taxon>
        <taxon>Fungi</taxon>
        <taxon>Dikarya</taxon>
        <taxon>Basidiomycota</taxon>
        <taxon>Ustilaginomycotina</taxon>
        <taxon>Exobasidiomycetes</taxon>
        <taxon>Georgefischeriales</taxon>
        <taxon>Tilletiariaceae</taxon>
        <taxon>Tilletiaria</taxon>
    </lineage>
</organism>
<dbReference type="EMBL" id="JMSN01000056">
    <property type="protein sequence ID" value="KDN43943.1"/>
    <property type="molecule type" value="Genomic_DNA"/>
</dbReference>
<dbReference type="NCBIfam" id="TIGR00069">
    <property type="entry name" value="hisD"/>
    <property type="match status" value="1"/>
</dbReference>
<dbReference type="Pfam" id="PF01502">
    <property type="entry name" value="PRA-CH"/>
    <property type="match status" value="1"/>
</dbReference>
<evidence type="ECO:0000313" key="25">
    <source>
        <dbReference type="Proteomes" id="UP000027361"/>
    </source>
</evidence>
<evidence type="ECO:0000256" key="18">
    <source>
        <dbReference type="ARBA" id="ARBA00023002"/>
    </source>
</evidence>
<evidence type="ECO:0000256" key="13">
    <source>
        <dbReference type="ARBA" id="ARBA00022723"/>
    </source>
</evidence>
<dbReference type="Proteomes" id="UP000027361">
    <property type="component" value="Unassembled WGS sequence"/>
</dbReference>
<dbReference type="GO" id="GO:0004636">
    <property type="term" value="F:phosphoribosyl-ATP diphosphatase activity"/>
    <property type="evidence" value="ECO:0007669"/>
    <property type="project" value="UniProtKB-EC"/>
</dbReference>
<dbReference type="OrthoDB" id="1703565at2759"/>
<keyword evidence="25" id="KW-1185">Reference proteome</keyword>
<comment type="pathway">
    <text evidence="5">Amino-acid biosynthesis; L-histidine biosynthesis; L-histidine from 5-phospho-alpha-D-ribose 1-diphosphate: step 3/9.</text>
</comment>
<evidence type="ECO:0000256" key="6">
    <source>
        <dbReference type="ARBA" id="ARBA00005204"/>
    </source>
</evidence>
<dbReference type="GO" id="GO:0004399">
    <property type="term" value="F:histidinol dehydrogenase activity"/>
    <property type="evidence" value="ECO:0007669"/>
    <property type="project" value="UniProtKB-EC"/>
</dbReference>
<dbReference type="InterPro" id="IPR002496">
    <property type="entry name" value="PRib_AMP_CycHydrolase_dom"/>
</dbReference>